<accession>A0AAV4ICX0</accession>
<dbReference type="Proteomes" id="UP000762676">
    <property type="component" value="Unassembled WGS sequence"/>
</dbReference>
<organism evidence="2 3">
    <name type="scientific">Elysia marginata</name>
    <dbReference type="NCBI Taxonomy" id="1093978"/>
    <lineage>
        <taxon>Eukaryota</taxon>
        <taxon>Metazoa</taxon>
        <taxon>Spiralia</taxon>
        <taxon>Lophotrochozoa</taxon>
        <taxon>Mollusca</taxon>
        <taxon>Gastropoda</taxon>
        <taxon>Heterobranchia</taxon>
        <taxon>Euthyneura</taxon>
        <taxon>Panpulmonata</taxon>
        <taxon>Sacoglossa</taxon>
        <taxon>Placobranchoidea</taxon>
        <taxon>Plakobranchidae</taxon>
        <taxon>Elysia</taxon>
    </lineage>
</organism>
<keyword evidence="3" id="KW-1185">Reference proteome</keyword>
<gene>
    <name evidence="2" type="ORF">ElyMa_003005500</name>
</gene>
<evidence type="ECO:0000256" key="1">
    <source>
        <dbReference type="SAM" id="MobiDB-lite"/>
    </source>
</evidence>
<sequence length="219" mass="22817">MTTDAGRTTMFNVQNIYGTPQISRRRQGQGLSKPRRMTLIDLRSVPLSDEDGNKSERKASSGTIKSESGVSHLHSSHSHKPASEVNQLSSNSPARRPSGSVSSASTIGGSGSSSSAGVGMKVKHSAISPPLAGGGGGVVAPSGGGGGGGGGGDHIRFPKLEEYAHFHYDLVEIPSLAVRHRFVVAVVVVVFFFSCDDSDVMDAYNDGCEDGGEEEKDDD</sequence>
<evidence type="ECO:0000313" key="3">
    <source>
        <dbReference type="Proteomes" id="UP000762676"/>
    </source>
</evidence>
<comment type="caution">
    <text evidence="2">The sequence shown here is derived from an EMBL/GenBank/DDBJ whole genome shotgun (WGS) entry which is preliminary data.</text>
</comment>
<name>A0AAV4ICX0_9GAST</name>
<protein>
    <submittedName>
        <fullName evidence="2">Uncharacterized protein</fullName>
    </submittedName>
</protein>
<feature type="region of interest" description="Disordered" evidence="1">
    <location>
        <begin position="17"/>
        <end position="120"/>
    </location>
</feature>
<proteinExistence type="predicted"/>
<dbReference type="EMBL" id="BMAT01006184">
    <property type="protein sequence ID" value="GFS08038.1"/>
    <property type="molecule type" value="Genomic_DNA"/>
</dbReference>
<feature type="compositionally biased region" description="Low complexity" evidence="1">
    <location>
        <begin position="98"/>
        <end position="119"/>
    </location>
</feature>
<dbReference type="AlphaFoldDB" id="A0AAV4ICX0"/>
<feature type="compositionally biased region" description="Polar residues" evidence="1">
    <location>
        <begin position="84"/>
        <end position="93"/>
    </location>
</feature>
<reference evidence="2 3" key="1">
    <citation type="journal article" date="2021" name="Elife">
        <title>Chloroplast acquisition without the gene transfer in kleptoplastic sea slugs, Plakobranchus ocellatus.</title>
        <authorList>
            <person name="Maeda T."/>
            <person name="Takahashi S."/>
            <person name="Yoshida T."/>
            <person name="Shimamura S."/>
            <person name="Takaki Y."/>
            <person name="Nagai Y."/>
            <person name="Toyoda A."/>
            <person name="Suzuki Y."/>
            <person name="Arimoto A."/>
            <person name="Ishii H."/>
            <person name="Satoh N."/>
            <person name="Nishiyama T."/>
            <person name="Hasebe M."/>
            <person name="Maruyama T."/>
            <person name="Minagawa J."/>
            <person name="Obokata J."/>
            <person name="Shigenobu S."/>
        </authorList>
    </citation>
    <scope>NUCLEOTIDE SEQUENCE [LARGE SCALE GENOMIC DNA]</scope>
</reference>
<evidence type="ECO:0000313" key="2">
    <source>
        <dbReference type="EMBL" id="GFS08038.1"/>
    </source>
</evidence>